<dbReference type="EMBL" id="FTNT01000005">
    <property type="protein sequence ID" value="SIS01019.1"/>
    <property type="molecule type" value="Genomic_DNA"/>
</dbReference>
<keyword evidence="6" id="KW-1185">Reference proteome</keyword>
<dbReference type="STRING" id="1344003.SAMN05445060_2161"/>
<evidence type="ECO:0000313" key="6">
    <source>
        <dbReference type="Proteomes" id="UP000186218"/>
    </source>
</evidence>
<evidence type="ECO:0000256" key="3">
    <source>
        <dbReference type="ARBA" id="ARBA00022801"/>
    </source>
</evidence>
<dbReference type="GO" id="GO:0016787">
    <property type="term" value="F:hydrolase activity"/>
    <property type="evidence" value="ECO:0007669"/>
    <property type="project" value="UniProtKB-KW"/>
</dbReference>
<proteinExistence type="inferred from homology"/>
<dbReference type="PRINTS" id="PR01210">
    <property type="entry name" value="GGTRANSPTASE"/>
</dbReference>
<gene>
    <name evidence="5" type="ORF">SAMN05445060_2161</name>
</gene>
<protein>
    <submittedName>
        <fullName evidence="5">Gamma-glutamyltranspeptidase / glutathione hydrolase</fullName>
    </submittedName>
</protein>
<dbReference type="Proteomes" id="UP000186218">
    <property type="component" value="Unassembled WGS sequence"/>
</dbReference>
<dbReference type="InterPro" id="IPR043137">
    <property type="entry name" value="GGT_ssub_C"/>
</dbReference>
<reference evidence="5 6" key="1">
    <citation type="submission" date="2017-01" db="EMBL/GenBank/DDBJ databases">
        <authorList>
            <person name="Mah S.A."/>
            <person name="Swanson W.J."/>
            <person name="Moy G.W."/>
            <person name="Vacquier V.D."/>
        </authorList>
    </citation>
    <scope>NUCLEOTIDE SEQUENCE [LARGE SCALE GENOMIC DNA]</scope>
    <source>
        <strain evidence="5 6">CPCC 203464</strain>
    </source>
</reference>
<comment type="similarity">
    <text evidence="1">Belongs to the gamma-glutamyltransferase family.</text>
</comment>
<keyword evidence="2" id="KW-0808">Transferase</keyword>
<dbReference type="InterPro" id="IPR051792">
    <property type="entry name" value="GGT_bact"/>
</dbReference>
<evidence type="ECO:0000256" key="2">
    <source>
        <dbReference type="ARBA" id="ARBA00022679"/>
    </source>
</evidence>
<keyword evidence="3 5" id="KW-0378">Hydrolase</keyword>
<sequence>MTGRRRVAIGAPTDAAADAGAAVVRSGGNAVDAALAAAAVTMVNEIGIVSPSAGAFITVQTADGAPPMSIDGWVDMPGRSHRHRFGTGTTDVDTEYGGGLQITVGPGSVATHGAVAAFGEAHRRWGAAAWEALFEPAIDVATDGFSLGSASRFYLGYVRDVIYGVDDASRRLLSGPDDTPIRIPELADSLRRIGTRGPDEMYTGDLGIAVADDIVARGGLLGVDDLAAYRPVVRPSLTVSSGDWTLGTNPPPSVGGVGVAAMLALLGDRPRDGRWDVADVDRLVDVQRSVLGYRRDMLEPAGDLHRAATDYLALLAGGGGLFPGSGSTVQVSTVDTDGTACSLTMSSGYGSGLIARDTGIWLNNCLGEQELNPHGLHGLVPGRRLLSNMAPTVGRKAGDGRVGGPRRDIGAMLAIGSPGADRIATALAQVIAGFVNGGMTVQAAIDHPRLHVHHAGRADEQVMREAYPTMYYGGVIAALLHPDATVEAATDPRRDGATRIDVVGG</sequence>
<dbReference type="PANTHER" id="PTHR43199:SF1">
    <property type="entry name" value="GLUTATHIONE HYDROLASE PROENZYME"/>
    <property type="match status" value="1"/>
</dbReference>
<dbReference type="OrthoDB" id="9781342at2"/>
<accession>A0A1N7FKZ3</accession>
<organism evidence="5 6">
    <name type="scientific">Williamsia sterculiae</name>
    <dbReference type="NCBI Taxonomy" id="1344003"/>
    <lineage>
        <taxon>Bacteria</taxon>
        <taxon>Bacillati</taxon>
        <taxon>Actinomycetota</taxon>
        <taxon>Actinomycetes</taxon>
        <taxon>Mycobacteriales</taxon>
        <taxon>Nocardiaceae</taxon>
        <taxon>Williamsia</taxon>
    </lineage>
</organism>
<dbReference type="RefSeq" id="WP_076479324.1">
    <property type="nucleotide sequence ID" value="NZ_FTNT01000005.1"/>
</dbReference>
<name>A0A1N7FKZ3_9NOCA</name>
<dbReference type="GO" id="GO:0016740">
    <property type="term" value="F:transferase activity"/>
    <property type="evidence" value="ECO:0007669"/>
    <property type="project" value="UniProtKB-KW"/>
</dbReference>
<evidence type="ECO:0000256" key="4">
    <source>
        <dbReference type="ARBA" id="ARBA00023145"/>
    </source>
</evidence>
<dbReference type="Pfam" id="PF01019">
    <property type="entry name" value="G_glu_transpept"/>
    <property type="match status" value="1"/>
</dbReference>
<dbReference type="Gene3D" id="3.60.20.40">
    <property type="match status" value="1"/>
</dbReference>
<dbReference type="PANTHER" id="PTHR43199">
    <property type="entry name" value="GLUTATHIONE HYDROLASE"/>
    <property type="match status" value="1"/>
</dbReference>
<dbReference type="AlphaFoldDB" id="A0A1N7FKZ3"/>
<keyword evidence="4" id="KW-0865">Zymogen</keyword>
<dbReference type="SUPFAM" id="SSF56235">
    <property type="entry name" value="N-terminal nucleophile aminohydrolases (Ntn hydrolases)"/>
    <property type="match status" value="1"/>
</dbReference>
<evidence type="ECO:0000313" key="5">
    <source>
        <dbReference type="EMBL" id="SIS01019.1"/>
    </source>
</evidence>
<evidence type="ECO:0000256" key="1">
    <source>
        <dbReference type="ARBA" id="ARBA00009381"/>
    </source>
</evidence>
<dbReference type="InterPro" id="IPR029055">
    <property type="entry name" value="Ntn_hydrolases_N"/>
</dbReference>